<evidence type="ECO:0000259" key="13">
    <source>
        <dbReference type="SMART" id="SM01003"/>
    </source>
</evidence>
<dbReference type="PATRIC" id="fig|1623450.3.peg.710"/>
<evidence type="ECO:0000256" key="2">
    <source>
        <dbReference type="ARBA" id="ARBA00005689"/>
    </source>
</evidence>
<dbReference type="Gene3D" id="3.40.50.720">
    <property type="entry name" value="NAD(P)-binding Rossmann-like Domain"/>
    <property type="match status" value="2"/>
</dbReference>
<evidence type="ECO:0000256" key="6">
    <source>
        <dbReference type="ARBA" id="ARBA00022967"/>
    </source>
</evidence>
<comment type="similarity">
    <text evidence="2">Belongs to the AlaDH/PNT family.</text>
</comment>
<evidence type="ECO:0000256" key="8">
    <source>
        <dbReference type="ARBA" id="ARBA00048202"/>
    </source>
</evidence>
<dbReference type="Pfam" id="PF01262">
    <property type="entry name" value="AlaDh_PNT_C"/>
    <property type="match status" value="1"/>
</dbReference>
<name>A0A0H4J265_9PROT</name>
<dbReference type="OrthoDB" id="9804592at2"/>
<dbReference type="InterPro" id="IPR008143">
    <property type="entry name" value="Ala_DH/PNT_CS2"/>
</dbReference>
<evidence type="ECO:0000256" key="7">
    <source>
        <dbReference type="ARBA" id="ARBA00023027"/>
    </source>
</evidence>
<dbReference type="EC" id="7.1.1.1" evidence="3"/>
<dbReference type="InterPro" id="IPR036291">
    <property type="entry name" value="NAD(P)-bd_dom_sf"/>
</dbReference>
<evidence type="ECO:0000256" key="10">
    <source>
        <dbReference type="ARBA" id="ARBA00076996"/>
    </source>
</evidence>
<keyword evidence="6" id="KW-1278">Translocase</keyword>
<keyword evidence="7" id="KW-0520">NAD</keyword>
<evidence type="ECO:0000313" key="14">
    <source>
        <dbReference type="EMBL" id="AKO65813.1"/>
    </source>
</evidence>
<evidence type="ECO:0000256" key="9">
    <source>
        <dbReference type="ARBA" id="ARBA00071353"/>
    </source>
</evidence>
<evidence type="ECO:0000256" key="1">
    <source>
        <dbReference type="ARBA" id="ARBA00003943"/>
    </source>
</evidence>
<accession>A0A0H4J265</accession>
<comment type="catalytic activity">
    <reaction evidence="8">
        <text>NAD(+) + NADPH + H(+)(in) = NADH + NADP(+) + H(+)(out)</text>
        <dbReference type="Rhea" id="RHEA:47992"/>
        <dbReference type="ChEBI" id="CHEBI:15378"/>
        <dbReference type="ChEBI" id="CHEBI:57540"/>
        <dbReference type="ChEBI" id="CHEBI:57783"/>
        <dbReference type="ChEBI" id="CHEBI:57945"/>
        <dbReference type="ChEBI" id="CHEBI:58349"/>
        <dbReference type="EC" id="7.1.1.1"/>
    </reaction>
</comment>
<dbReference type="SMART" id="SM01003">
    <property type="entry name" value="AlaDh_PNT_N"/>
    <property type="match status" value="1"/>
</dbReference>
<dbReference type="GO" id="GO:0005886">
    <property type="term" value="C:plasma membrane"/>
    <property type="evidence" value="ECO:0007669"/>
    <property type="project" value="TreeGrafter"/>
</dbReference>
<proteinExistence type="inferred from homology"/>
<dbReference type="Proteomes" id="UP000066549">
    <property type="component" value="Chromosome"/>
</dbReference>
<evidence type="ECO:0000256" key="4">
    <source>
        <dbReference type="ARBA" id="ARBA00022741"/>
    </source>
</evidence>
<organism evidence="14 15">
    <name type="scientific">Methylophilales bacterium MBRS-H7</name>
    <dbReference type="NCBI Taxonomy" id="1623450"/>
    <lineage>
        <taxon>Bacteria</taxon>
        <taxon>Pseudomonadati</taxon>
        <taxon>Pseudomonadota</taxon>
        <taxon>Betaproteobacteria</taxon>
        <taxon>Nitrosomonadales</taxon>
        <taxon>OM43 clade</taxon>
    </lineage>
</organism>
<dbReference type="GO" id="GO:0050661">
    <property type="term" value="F:NADP binding"/>
    <property type="evidence" value="ECO:0007669"/>
    <property type="project" value="TreeGrafter"/>
</dbReference>
<dbReference type="FunFam" id="3.40.50.720:FF:000188">
    <property type="entry name" value="NAD(P) transhydrogenase alpha subunit 1"/>
    <property type="match status" value="1"/>
</dbReference>
<dbReference type="PANTHER" id="PTHR10160:SF19">
    <property type="entry name" value="PROTON-TRANSLOCATING NAD(P)(+) TRANSHYDROGENASE"/>
    <property type="match status" value="1"/>
</dbReference>
<dbReference type="GO" id="GO:0006740">
    <property type="term" value="P:NADPH regeneration"/>
    <property type="evidence" value="ECO:0007669"/>
    <property type="project" value="TreeGrafter"/>
</dbReference>
<dbReference type="EMBL" id="CP011002">
    <property type="protein sequence ID" value="AKO65813.1"/>
    <property type="molecule type" value="Genomic_DNA"/>
</dbReference>
<dbReference type="GO" id="GO:0008750">
    <property type="term" value="F:proton-translocating NAD(P)+ transhydrogenase activity"/>
    <property type="evidence" value="ECO:0007669"/>
    <property type="project" value="UniProtKB-EC"/>
</dbReference>
<dbReference type="SUPFAM" id="SSF51735">
    <property type="entry name" value="NAD(P)-binding Rossmann-fold domains"/>
    <property type="match status" value="1"/>
</dbReference>
<dbReference type="PANTHER" id="PTHR10160">
    <property type="entry name" value="NAD(P) TRANSHYDROGENASE"/>
    <property type="match status" value="1"/>
</dbReference>
<evidence type="ECO:0000256" key="3">
    <source>
        <dbReference type="ARBA" id="ARBA00012943"/>
    </source>
</evidence>
<feature type="domain" description="Alanine dehydrogenase/pyridine nucleotide transhydrogenase NAD(H)-binding" evidence="12">
    <location>
        <begin position="139"/>
        <end position="305"/>
    </location>
</feature>
<dbReference type="PROSITE" id="PS00837">
    <property type="entry name" value="ALADH_PNT_2"/>
    <property type="match status" value="1"/>
</dbReference>
<keyword evidence="5" id="KW-0521">NADP</keyword>
<dbReference type="SMART" id="SM01002">
    <property type="entry name" value="AlaDh_PNT_C"/>
    <property type="match status" value="1"/>
</dbReference>
<reference evidence="14 15" key="1">
    <citation type="submission" date="2015-03" db="EMBL/GenBank/DDBJ databases">
        <title>Comparative analysis of the OM43 clade including a novel species from Red Sea uncovers genomic and metabolic diversity among marine methylotrophs.</title>
        <authorList>
            <person name="Jimenez-Infante F."/>
            <person name="Ngugi D.K."/>
            <person name="Vinu M."/>
            <person name="Alam I."/>
            <person name="Kamau A."/>
            <person name="Blom J."/>
            <person name="Bajic V.B."/>
            <person name="Stingl U."/>
        </authorList>
    </citation>
    <scope>NUCLEOTIDE SEQUENCE [LARGE SCALE GENOMIC DNA]</scope>
    <source>
        <strain evidence="14 15">MBRSH7</strain>
    </source>
</reference>
<dbReference type="CDD" id="cd05304">
    <property type="entry name" value="Rubrum_tdh"/>
    <property type="match status" value="1"/>
</dbReference>
<keyword evidence="15" id="KW-1185">Reference proteome</keyword>
<evidence type="ECO:0000313" key="15">
    <source>
        <dbReference type="Proteomes" id="UP000066549"/>
    </source>
</evidence>
<dbReference type="AlphaFoldDB" id="A0A0H4J265"/>
<dbReference type="InterPro" id="IPR007886">
    <property type="entry name" value="AlaDH/PNT_N"/>
</dbReference>
<protein>
    <recommendedName>
        <fullName evidence="9">NAD(P) transhydrogenase subunit alpha part 1</fullName>
        <ecNumber evidence="3">7.1.1.1</ecNumber>
    </recommendedName>
    <alternativeName>
        <fullName evidence="11">Nicotinamide nucleotide transhydrogenase subunit alpha 1</fullName>
    </alternativeName>
    <alternativeName>
        <fullName evidence="10">Pyridine nucleotide transhydrogenase subunit alpha 1</fullName>
    </alternativeName>
</protein>
<dbReference type="Pfam" id="PF05222">
    <property type="entry name" value="AlaDh_PNT_N"/>
    <property type="match status" value="1"/>
</dbReference>
<dbReference type="InterPro" id="IPR007698">
    <property type="entry name" value="AlaDH/PNT_NAD(H)-bd"/>
</dbReference>
<keyword evidence="4" id="KW-0547">Nucleotide-binding</keyword>
<sequence>MIIGVLNEFEKNENRVAISPEIVKKLNANKIKVFLEHDCFTQAEFSEKDFIEAGALIKTRKDISNEADILLTVSLPTNKILKELKKGIVIGNLGSTKDFSFKHNAFDLSKLPRNTRAQSMDVLSSQANITGYKSVLLALEFYKKFMPMLMTAAGTVKPARVLILGVGVAGLQAIATAKRLGAVVEASDVRPSVKDQVESLGAKFVNVPYETDEEKEIAEGKGGYAQMMPKSWLDRQRQIISETIKKSDIVITTALVQGKKPPVLVNEADVRSMKPGSVIVDIAGGNCELTEIDQVINVDGKTIVGYQNLPSMLAHDASILYAKNLFNFLELIVVDNQIKINKEDELVKACLQN</sequence>
<dbReference type="GO" id="GO:0016491">
    <property type="term" value="F:oxidoreductase activity"/>
    <property type="evidence" value="ECO:0007669"/>
    <property type="project" value="InterPro"/>
</dbReference>
<comment type="function">
    <text evidence="1">The transhydrogenation between NADH and NADP is coupled to respiration and ATP hydrolysis and functions as a proton pump across the membrane.</text>
</comment>
<dbReference type="SUPFAM" id="SSF52283">
    <property type="entry name" value="Formate/glycerate dehydrogenase catalytic domain-like"/>
    <property type="match status" value="1"/>
</dbReference>
<gene>
    <name evidence="14" type="ORF">VI33_03590</name>
</gene>
<evidence type="ECO:0000256" key="5">
    <source>
        <dbReference type="ARBA" id="ARBA00022857"/>
    </source>
</evidence>
<feature type="domain" description="Alanine dehydrogenase/pyridine nucleotide transhydrogenase N-terminal" evidence="13">
    <location>
        <begin position="4"/>
        <end position="130"/>
    </location>
</feature>
<evidence type="ECO:0000259" key="12">
    <source>
        <dbReference type="SMART" id="SM01002"/>
    </source>
</evidence>
<evidence type="ECO:0000256" key="11">
    <source>
        <dbReference type="ARBA" id="ARBA00084087"/>
    </source>
</evidence>